<dbReference type="VEuPathDB" id="GiardiaDB:SS50377_27953"/>
<evidence type="ECO:0000313" key="3">
    <source>
        <dbReference type="EMBL" id="KAH0569981.1"/>
    </source>
</evidence>
<sequence length="150" mass="17190">MLNMDHQAQHTDIILNQCNQVFYVIKTHANRLSAQKIERLTKEQNAVQIDFLSKPSDRQISLKMKRGDTCLVVHTQPAHYAGAVCLCEVVSASKEALVVRFVRYLKRVITVAEIKQSSQVYNIKQCIVSLSELDFFKILELENQQTRLGE</sequence>
<accession>V6LE04</accession>
<evidence type="ECO:0000313" key="4">
    <source>
        <dbReference type="EMBL" id="KAH0569991.1"/>
    </source>
</evidence>
<keyword evidence="5" id="KW-1185">Reference proteome</keyword>
<dbReference type="EMBL" id="KI546159">
    <property type="protein sequence ID" value="EST42523.1"/>
    <property type="molecule type" value="Genomic_DNA"/>
</dbReference>
<reference evidence="1 3" key="1">
    <citation type="journal article" date="2014" name="PLoS Genet.">
        <title>The Genome of Spironucleus salmonicida Highlights a Fish Pathogen Adapted to Fluctuating Environments.</title>
        <authorList>
            <person name="Xu F."/>
            <person name="Jerlstrom-Hultqvist J."/>
            <person name="Einarsson E."/>
            <person name="Astvaldsson A."/>
            <person name="Svard S.G."/>
            <person name="Andersson J.O."/>
        </authorList>
    </citation>
    <scope>NUCLEOTIDE SEQUENCE</scope>
    <source>
        <strain evidence="3">ATCC 50377</strain>
    </source>
</reference>
<evidence type="ECO:0000313" key="2">
    <source>
        <dbReference type="EMBL" id="EST42523.1"/>
    </source>
</evidence>
<evidence type="ECO:0000313" key="5">
    <source>
        <dbReference type="Proteomes" id="UP000018208"/>
    </source>
</evidence>
<dbReference type="AlphaFoldDB" id="V6LE04"/>
<proteinExistence type="predicted"/>
<dbReference type="EMBL" id="KI546159">
    <property type="protein sequence ID" value="EST42513.1"/>
    <property type="molecule type" value="Genomic_DNA"/>
</dbReference>
<protein>
    <recommendedName>
        <fullName evidence="6">EVE domain-containing protein</fullName>
    </recommendedName>
</protein>
<evidence type="ECO:0008006" key="6">
    <source>
        <dbReference type="Google" id="ProtNLM"/>
    </source>
</evidence>
<dbReference type="Gene3D" id="3.10.590.10">
    <property type="entry name" value="ph1033 like domains"/>
    <property type="match status" value="1"/>
</dbReference>
<dbReference type="SUPFAM" id="SSF88697">
    <property type="entry name" value="PUA domain-like"/>
    <property type="match status" value="1"/>
</dbReference>
<name>V6LE04_9EUKA</name>
<reference evidence="3" key="2">
    <citation type="submission" date="2020-12" db="EMBL/GenBank/DDBJ databases">
        <title>New Spironucleus salmonicida genome in near-complete chromosomes.</title>
        <authorList>
            <person name="Xu F."/>
            <person name="Kurt Z."/>
            <person name="Jimenez-Gonzalez A."/>
            <person name="Astvaldsson A."/>
            <person name="Andersson J.O."/>
            <person name="Svard S.G."/>
        </authorList>
    </citation>
    <scope>NUCLEOTIDE SEQUENCE</scope>
    <source>
        <strain evidence="3">ATCC 50377</strain>
    </source>
</reference>
<dbReference type="VEuPathDB" id="GiardiaDB:SS50377_27965"/>
<evidence type="ECO:0000313" key="1">
    <source>
        <dbReference type="EMBL" id="EST42513.1"/>
    </source>
</evidence>
<dbReference type="EMBL" id="AUWU02000008">
    <property type="protein sequence ID" value="KAH0569991.1"/>
    <property type="molecule type" value="Genomic_DNA"/>
</dbReference>
<gene>
    <name evidence="1" type="ORF">SS50377_17821</name>
    <name evidence="2" type="ORF">SS50377_17835</name>
    <name evidence="3" type="ORF">SS50377_27953</name>
    <name evidence="4" type="ORF">SS50377_27965</name>
</gene>
<organism evidence="1">
    <name type="scientific">Spironucleus salmonicida</name>
    <dbReference type="NCBI Taxonomy" id="348837"/>
    <lineage>
        <taxon>Eukaryota</taxon>
        <taxon>Metamonada</taxon>
        <taxon>Diplomonadida</taxon>
        <taxon>Hexamitidae</taxon>
        <taxon>Hexamitinae</taxon>
        <taxon>Spironucleus</taxon>
    </lineage>
</organism>
<dbReference type="Proteomes" id="UP000018208">
    <property type="component" value="Unassembled WGS sequence"/>
</dbReference>
<dbReference type="InterPro" id="IPR015947">
    <property type="entry name" value="PUA-like_sf"/>
</dbReference>
<dbReference type="EMBL" id="AUWU02000008">
    <property type="protein sequence ID" value="KAH0569981.1"/>
    <property type="molecule type" value="Genomic_DNA"/>
</dbReference>